<organism evidence="2 3">
    <name type="scientific">Hymenobacter crusticola</name>
    <dbReference type="NCBI Taxonomy" id="1770526"/>
    <lineage>
        <taxon>Bacteria</taxon>
        <taxon>Pseudomonadati</taxon>
        <taxon>Bacteroidota</taxon>
        <taxon>Cytophagia</taxon>
        <taxon>Cytophagales</taxon>
        <taxon>Hymenobacteraceae</taxon>
        <taxon>Hymenobacter</taxon>
    </lineage>
</organism>
<dbReference type="InterPro" id="IPR017926">
    <property type="entry name" value="GATASE"/>
</dbReference>
<dbReference type="Pfam" id="PF00117">
    <property type="entry name" value="GATase"/>
    <property type="match status" value="1"/>
</dbReference>
<accession>A0A243W8U7</accession>
<gene>
    <name evidence="2" type="ORF">BXP70_20855</name>
</gene>
<dbReference type="Gene3D" id="3.40.50.880">
    <property type="match status" value="1"/>
</dbReference>
<proteinExistence type="predicted"/>
<name>A0A243W8U7_9BACT</name>
<dbReference type="Proteomes" id="UP000194873">
    <property type="component" value="Unassembled WGS sequence"/>
</dbReference>
<keyword evidence="3" id="KW-1185">Reference proteome</keyword>
<dbReference type="AlphaFoldDB" id="A0A243W8U7"/>
<reference evidence="2 3" key="1">
    <citation type="submission" date="2017-01" db="EMBL/GenBank/DDBJ databases">
        <title>A new Hymenobacter.</title>
        <authorList>
            <person name="Liang Y."/>
            <person name="Feng F."/>
        </authorList>
    </citation>
    <scope>NUCLEOTIDE SEQUENCE [LARGE SCALE GENOMIC DNA]</scope>
    <source>
        <strain evidence="2">MIMBbqt21</strain>
    </source>
</reference>
<dbReference type="SUPFAM" id="SSF52317">
    <property type="entry name" value="Class I glutamine amidotransferase-like"/>
    <property type="match status" value="1"/>
</dbReference>
<dbReference type="PROSITE" id="PS51273">
    <property type="entry name" value="GATASE_TYPE_1"/>
    <property type="match status" value="1"/>
</dbReference>
<evidence type="ECO:0000259" key="1">
    <source>
        <dbReference type="Pfam" id="PF00117"/>
    </source>
</evidence>
<dbReference type="InterPro" id="IPR029062">
    <property type="entry name" value="Class_I_gatase-like"/>
</dbReference>
<protein>
    <submittedName>
        <fullName evidence="2">GMP synthase</fullName>
    </submittedName>
</protein>
<feature type="domain" description="Glutamine amidotransferase" evidence="1">
    <location>
        <begin position="40"/>
        <end position="211"/>
    </location>
</feature>
<comment type="caution">
    <text evidence="2">The sequence shown here is derived from an EMBL/GenBank/DDBJ whole genome shotgun (WGS) entry which is preliminary data.</text>
</comment>
<dbReference type="OrthoDB" id="639921at2"/>
<dbReference type="RefSeq" id="WP_086596050.1">
    <property type="nucleotide sequence ID" value="NZ_MTSE01000014.1"/>
</dbReference>
<sequence>MKPLKVAILDLYDNAPNEGMRCIVQQVRRAQAESPLALTFDVFDVRAKLEVPDLSYDIYISSGGPGSPFPSGEAWEAPFFALLDDILRWNQTHERKKYLFAICHSFQLLSQHLGIGVLSKRKSTSLGIFPIPMTEAGQEDPFLRTLPNPFYVLDSRDYQVTQPAAERIAKLGIQVLALEKERPHVPLEQALMAIRFTEEVFGTQFHPEADGEGMLRYMQTEEKRQSVIANYGEEKYYQMVELLQDPNAIELTEATILPTFLRTSIQSLLEQQAPAEFSVNS</sequence>
<evidence type="ECO:0000313" key="3">
    <source>
        <dbReference type="Proteomes" id="UP000194873"/>
    </source>
</evidence>
<evidence type="ECO:0000313" key="2">
    <source>
        <dbReference type="EMBL" id="OUJ71803.1"/>
    </source>
</evidence>
<dbReference type="EMBL" id="MTSE01000014">
    <property type="protein sequence ID" value="OUJ71803.1"/>
    <property type="molecule type" value="Genomic_DNA"/>
</dbReference>